<gene>
    <name evidence="2" type="ORF">BROSI_A1843</name>
</gene>
<dbReference type="InterPro" id="IPR016024">
    <property type="entry name" value="ARM-type_fold"/>
</dbReference>
<feature type="coiled-coil region" evidence="1">
    <location>
        <begin position="231"/>
        <end position="258"/>
    </location>
</feature>
<dbReference type="InterPro" id="IPR011990">
    <property type="entry name" value="TPR-like_helical_dom_sf"/>
</dbReference>
<feature type="coiled-coil region" evidence="1">
    <location>
        <begin position="487"/>
        <end position="550"/>
    </location>
</feature>
<organism evidence="2 3">
    <name type="scientific">Candidatus Brocadia sinica JPN1</name>
    <dbReference type="NCBI Taxonomy" id="1197129"/>
    <lineage>
        <taxon>Bacteria</taxon>
        <taxon>Pseudomonadati</taxon>
        <taxon>Planctomycetota</taxon>
        <taxon>Candidatus Brocadiia</taxon>
        <taxon>Candidatus Brocadiales</taxon>
        <taxon>Candidatus Brocadiaceae</taxon>
        <taxon>Candidatus Brocadia</taxon>
    </lineage>
</organism>
<dbReference type="Proteomes" id="UP000032309">
    <property type="component" value="Unassembled WGS sequence"/>
</dbReference>
<dbReference type="EMBL" id="BAFN01000001">
    <property type="protein sequence ID" value="GAN33324.1"/>
    <property type="molecule type" value="Genomic_DNA"/>
</dbReference>
<sequence length="705" mass="79121">MQKITQTFCSTLLISVSLLTGCSAISRKVAIEKVHLKTAIELRRKLDEWTEQLHSNDPTIRSSAAVSLLGLNLLNAQEPLIRILKDDKERDDVKISVIKAFGFTKDDCAADILIELLDSDSVAIQTASAETLGELKTKKSIQMMSEALLDPQRSLNAKIMLAKAMGNTNDRDAVEPLIQMLAMDDRGVREAAKKSLEKITKLASSNDIVWWNEWWLLNKAKTREQWMEDIVLKQEENAKQLESKIAAMELEVAQKSIKLLEIRPDKTDTKPLIDAIRSEYPEVRIFAAKELVKIKDPTVIDVLIDAISDKEEEVRIVVVQALGEIGDERAVKPLIHTLNDESMVVSEKAAKSLGQLGKHEAVEALISALNNNTNLSIVCSLVEALGQIGDTRAVEPLIVFLTHKESKVRECTAASLGKLRDARAVEPLIAVLSDEQERVRWYAADSLGKIGDPVCVESLVKLLSDTSARVRESAVTALGQIGNEQAMESLIKALQDMDKRVAEQAAESLVNIKKMNFDTLDTVATTFYTNKDYKRAVTLLERQITEYSKQPELQEKISQTKIKLAKTLSAIKDWPKALDLYEEMMKRSPGDDTIKSELIQCLKEMKQYDRALEWYSTWIKETPQNNQLYWQGRLDIARTMFDQGKFEHVKNLIDGLQKEDPSFGGETFKSQFQELGEKCLEDLAKSDRVSQISGAEQTAGFQDKE</sequence>
<dbReference type="RefSeq" id="WP_052563384.1">
    <property type="nucleotide sequence ID" value="NZ_BAFN01000001.1"/>
</dbReference>
<dbReference type="PANTHER" id="PTHR12697">
    <property type="entry name" value="PBS LYASE HEAT-LIKE PROTEIN"/>
    <property type="match status" value="1"/>
</dbReference>
<dbReference type="SMART" id="SM00567">
    <property type="entry name" value="EZ_HEAT"/>
    <property type="match status" value="11"/>
</dbReference>
<comment type="caution">
    <text evidence="2">The sequence shown here is derived from an EMBL/GenBank/DDBJ whole genome shotgun (WGS) entry which is preliminary data.</text>
</comment>
<keyword evidence="2" id="KW-0456">Lyase</keyword>
<evidence type="ECO:0000313" key="3">
    <source>
        <dbReference type="Proteomes" id="UP000032309"/>
    </source>
</evidence>
<accession>A0ABQ0JX27</accession>
<name>A0ABQ0JX27_9BACT</name>
<protein>
    <submittedName>
        <fullName evidence="2">Heat repeat-containing PBS lyase</fullName>
    </submittedName>
</protein>
<dbReference type="PROSITE" id="PS51257">
    <property type="entry name" value="PROKAR_LIPOPROTEIN"/>
    <property type="match status" value="1"/>
</dbReference>
<evidence type="ECO:0000256" key="1">
    <source>
        <dbReference type="SAM" id="Coils"/>
    </source>
</evidence>
<reference evidence="3" key="1">
    <citation type="journal article" date="2015" name="Genome Announc.">
        <title>Draft Genome Sequence of an Anaerobic Ammonium-Oxidizing Bacterium, "Candidatus Brocadia sinica".</title>
        <authorList>
            <person name="Oshiki M."/>
            <person name="Shinyako-Hata K."/>
            <person name="Satoh H."/>
            <person name="Okabe S."/>
        </authorList>
    </citation>
    <scope>NUCLEOTIDE SEQUENCE [LARGE SCALE GENOMIC DNA]</scope>
    <source>
        <strain evidence="3">JPN1</strain>
    </source>
</reference>
<dbReference type="Pfam" id="PF03130">
    <property type="entry name" value="HEAT_PBS"/>
    <property type="match status" value="2"/>
</dbReference>
<dbReference type="SUPFAM" id="SSF48371">
    <property type="entry name" value="ARM repeat"/>
    <property type="match status" value="1"/>
</dbReference>
<dbReference type="GO" id="GO:0016829">
    <property type="term" value="F:lyase activity"/>
    <property type="evidence" value="ECO:0007669"/>
    <property type="project" value="UniProtKB-KW"/>
</dbReference>
<dbReference type="Gene3D" id="1.25.40.10">
    <property type="entry name" value="Tetratricopeptide repeat domain"/>
    <property type="match status" value="1"/>
</dbReference>
<dbReference type="InterPro" id="IPR011989">
    <property type="entry name" value="ARM-like"/>
</dbReference>
<dbReference type="SUPFAM" id="SSF48452">
    <property type="entry name" value="TPR-like"/>
    <property type="match status" value="1"/>
</dbReference>
<keyword evidence="1" id="KW-0175">Coiled coil</keyword>
<proteinExistence type="predicted"/>
<dbReference type="PANTHER" id="PTHR12697:SF5">
    <property type="entry name" value="DEOXYHYPUSINE HYDROXYLASE"/>
    <property type="match status" value="1"/>
</dbReference>
<evidence type="ECO:0000313" key="2">
    <source>
        <dbReference type="EMBL" id="GAN33324.1"/>
    </source>
</evidence>
<dbReference type="Pfam" id="PF13646">
    <property type="entry name" value="HEAT_2"/>
    <property type="match status" value="3"/>
</dbReference>
<keyword evidence="3" id="KW-1185">Reference proteome</keyword>
<dbReference type="Pfam" id="PF14559">
    <property type="entry name" value="TPR_19"/>
    <property type="match status" value="1"/>
</dbReference>
<dbReference type="Gene3D" id="1.25.10.10">
    <property type="entry name" value="Leucine-rich Repeat Variant"/>
    <property type="match status" value="3"/>
</dbReference>
<dbReference type="InterPro" id="IPR004155">
    <property type="entry name" value="PBS_lyase_HEAT"/>
</dbReference>